<accession>A0ABY7G830</accession>
<gene>
    <name evidence="1" type="ORF">MAR_003097</name>
</gene>
<evidence type="ECO:0000313" key="1">
    <source>
        <dbReference type="EMBL" id="WAR29529.1"/>
    </source>
</evidence>
<evidence type="ECO:0000313" key="2">
    <source>
        <dbReference type="Proteomes" id="UP001164746"/>
    </source>
</evidence>
<reference evidence="1" key="1">
    <citation type="submission" date="2022-11" db="EMBL/GenBank/DDBJ databases">
        <title>Centuries of genome instability and evolution in soft-shell clam transmissible cancer (bioRxiv).</title>
        <authorList>
            <person name="Hart S.F.M."/>
            <person name="Yonemitsu M.A."/>
            <person name="Giersch R.M."/>
            <person name="Beal B.F."/>
            <person name="Arriagada G."/>
            <person name="Davis B.W."/>
            <person name="Ostrander E.A."/>
            <person name="Goff S.P."/>
            <person name="Metzger M.J."/>
        </authorList>
    </citation>
    <scope>NUCLEOTIDE SEQUENCE</scope>
    <source>
        <strain evidence="1">MELC-2E11</strain>
        <tissue evidence="1">Siphon/mantle</tissue>
    </source>
</reference>
<protein>
    <submittedName>
        <fullName evidence="1">Uncharacterized protein</fullName>
    </submittedName>
</protein>
<name>A0ABY7G830_MYAAR</name>
<feature type="non-terminal residue" evidence="1">
    <location>
        <position position="1"/>
    </location>
</feature>
<organism evidence="1 2">
    <name type="scientific">Mya arenaria</name>
    <name type="common">Soft-shell clam</name>
    <dbReference type="NCBI Taxonomy" id="6604"/>
    <lineage>
        <taxon>Eukaryota</taxon>
        <taxon>Metazoa</taxon>
        <taxon>Spiralia</taxon>
        <taxon>Lophotrochozoa</taxon>
        <taxon>Mollusca</taxon>
        <taxon>Bivalvia</taxon>
        <taxon>Autobranchia</taxon>
        <taxon>Heteroconchia</taxon>
        <taxon>Euheterodonta</taxon>
        <taxon>Imparidentia</taxon>
        <taxon>Neoheterodontei</taxon>
        <taxon>Myida</taxon>
        <taxon>Myoidea</taxon>
        <taxon>Myidae</taxon>
        <taxon>Mya</taxon>
    </lineage>
</organism>
<keyword evidence="2" id="KW-1185">Reference proteome</keyword>
<dbReference type="Proteomes" id="UP001164746">
    <property type="component" value="Chromosome 16"/>
</dbReference>
<sequence>MQTFVLQDMMLIKGKLANTDMKLDQLFDRIDKLQSTEHVRGFTEGDIEQISAKIGNTLSGVSKETAAKLEVLENKVNENHNAVNRLGADMTTVSLTLTRVKRGFAKEKLSLVNEVSELKETTANVKKAIDDIFVDFNKTINNMEHKQTEVTTELKTDIKTMVTQASNNIAEIVETESLKAT</sequence>
<proteinExistence type="predicted"/>
<dbReference type="EMBL" id="CP111027">
    <property type="protein sequence ID" value="WAR29529.1"/>
    <property type="molecule type" value="Genomic_DNA"/>
</dbReference>